<dbReference type="PANTHER" id="PTHR30532:SF28">
    <property type="entry name" value="PETROBACTIN-BINDING PROTEIN YCLQ"/>
    <property type="match status" value="1"/>
</dbReference>
<dbReference type="Gene3D" id="3.40.50.1980">
    <property type="entry name" value="Nitrogenase molybdenum iron protein domain"/>
    <property type="match status" value="2"/>
</dbReference>
<feature type="signal peptide" evidence="6">
    <location>
        <begin position="1"/>
        <end position="28"/>
    </location>
</feature>
<gene>
    <name evidence="8" type="ORF">HGB44_15030</name>
</gene>
<keyword evidence="4 6" id="KW-0732">Signal</keyword>
<keyword evidence="5" id="KW-0175">Coiled coil</keyword>
<dbReference type="AlphaFoldDB" id="A0A7X6RQS5"/>
<evidence type="ECO:0000313" key="8">
    <source>
        <dbReference type="EMBL" id="NKY98963.1"/>
    </source>
</evidence>
<dbReference type="Pfam" id="PF01497">
    <property type="entry name" value="Peripla_BP_2"/>
    <property type="match status" value="1"/>
</dbReference>
<feature type="coiled-coil region" evidence="5">
    <location>
        <begin position="157"/>
        <end position="184"/>
    </location>
</feature>
<evidence type="ECO:0000313" key="9">
    <source>
        <dbReference type="Proteomes" id="UP000553209"/>
    </source>
</evidence>
<dbReference type="GO" id="GO:0030288">
    <property type="term" value="C:outer membrane-bounded periplasmic space"/>
    <property type="evidence" value="ECO:0007669"/>
    <property type="project" value="TreeGrafter"/>
</dbReference>
<evidence type="ECO:0000256" key="1">
    <source>
        <dbReference type="ARBA" id="ARBA00004196"/>
    </source>
</evidence>
<name>A0A7X6RQS5_9ACTN</name>
<keyword evidence="9" id="KW-1185">Reference proteome</keyword>
<accession>A0A7X6RQS5</accession>
<protein>
    <submittedName>
        <fullName evidence="8">ABC transporter substrate-binding protein</fullName>
    </submittedName>
</protein>
<evidence type="ECO:0000256" key="4">
    <source>
        <dbReference type="ARBA" id="ARBA00022729"/>
    </source>
</evidence>
<comment type="subcellular location">
    <subcellularLocation>
        <location evidence="1">Cell envelope</location>
    </subcellularLocation>
</comment>
<evidence type="ECO:0000256" key="3">
    <source>
        <dbReference type="ARBA" id="ARBA00022448"/>
    </source>
</evidence>
<dbReference type="EMBL" id="JAAXPG010000013">
    <property type="protein sequence ID" value="NKY98963.1"/>
    <property type="molecule type" value="Genomic_DNA"/>
</dbReference>
<dbReference type="PROSITE" id="PS50983">
    <property type="entry name" value="FE_B12_PBP"/>
    <property type="match status" value="1"/>
</dbReference>
<feature type="domain" description="Fe/B12 periplasmic-binding" evidence="7">
    <location>
        <begin position="54"/>
        <end position="315"/>
    </location>
</feature>
<evidence type="ECO:0000256" key="5">
    <source>
        <dbReference type="SAM" id="Coils"/>
    </source>
</evidence>
<proteinExistence type="inferred from homology"/>
<comment type="similarity">
    <text evidence="2">Belongs to the bacterial solute-binding protein 8 family.</text>
</comment>
<evidence type="ECO:0000256" key="2">
    <source>
        <dbReference type="ARBA" id="ARBA00008814"/>
    </source>
</evidence>
<dbReference type="PANTHER" id="PTHR30532">
    <property type="entry name" value="IRON III DICITRATE-BINDING PERIPLASMIC PROTEIN"/>
    <property type="match status" value="1"/>
</dbReference>
<dbReference type="CDD" id="cd01140">
    <property type="entry name" value="FatB"/>
    <property type="match status" value="1"/>
</dbReference>
<dbReference type="InterPro" id="IPR051313">
    <property type="entry name" value="Bact_iron-sidero_bind"/>
</dbReference>
<dbReference type="InterPro" id="IPR002491">
    <property type="entry name" value="ABC_transptr_periplasmic_BD"/>
</dbReference>
<reference evidence="8 9" key="1">
    <citation type="submission" date="2020-04" db="EMBL/GenBank/DDBJ databases">
        <title>MicrobeNet Type strains.</title>
        <authorList>
            <person name="Nicholson A.C."/>
        </authorList>
    </citation>
    <scope>NUCLEOTIDE SEQUENCE [LARGE SCALE GENOMIC DNA]</scope>
    <source>
        <strain evidence="8 9">ATCC 23612</strain>
    </source>
</reference>
<dbReference type="RefSeq" id="WP_061079286.1">
    <property type="nucleotide sequence ID" value="NZ_JAAXPG010000013.1"/>
</dbReference>
<keyword evidence="3" id="KW-0813">Transport</keyword>
<feature type="chain" id="PRO_5038627421" evidence="6">
    <location>
        <begin position="29"/>
        <end position="315"/>
    </location>
</feature>
<comment type="caution">
    <text evidence="8">The sequence shown here is derived from an EMBL/GenBank/DDBJ whole genome shotgun (WGS) entry which is preliminary data.</text>
</comment>
<sequence>MTPRATALFSLVPASALLLAGCSTETEADTADAAETVVVAAENGEVEIPRDPATVVVFDNAQLDILDALGVDVAGIPSSEVVPDLFADYAENEDVADVGSLFEPDFEAVAALDPDVIISGGRSSAVTGELAEIAPTIDMSLDSADALGSVSERTTAYGEIFDRVEEAEALVAELEDRVEEVGAKVAEAGDGLVLMANAGEVSAYGPGSRFGFFYDALGLEPSIEIDNGESRHGEVLSFEALAEADPDWLYVIDRDNAIGEEGASPAEQVLDNDLVDRTTAAREDQVLYLDSAEMYLVGGIQAHLNAIDDIDAALS</sequence>
<organism evidence="8 9">
    <name type="scientific">Nocardiopsis alborubida</name>
    <dbReference type="NCBI Taxonomy" id="146802"/>
    <lineage>
        <taxon>Bacteria</taxon>
        <taxon>Bacillati</taxon>
        <taxon>Actinomycetota</taxon>
        <taxon>Actinomycetes</taxon>
        <taxon>Streptosporangiales</taxon>
        <taxon>Nocardiopsidaceae</taxon>
        <taxon>Nocardiopsis</taxon>
    </lineage>
</organism>
<evidence type="ECO:0000256" key="6">
    <source>
        <dbReference type="SAM" id="SignalP"/>
    </source>
</evidence>
<dbReference type="InterPro" id="IPR033870">
    <property type="entry name" value="FatB"/>
</dbReference>
<dbReference type="PROSITE" id="PS51257">
    <property type="entry name" value="PROKAR_LIPOPROTEIN"/>
    <property type="match status" value="1"/>
</dbReference>
<dbReference type="Proteomes" id="UP000553209">
    <property type="component" value="Unassembled WGS sequence"/>
</dbReference>
<evidence type="ECO:0000259" key="7">
    <source>
        <dbReference type="PROSITE" id="PS50983"/>
    </source>
</evidence>
<dbReference type="GO" id="GO:1901678">
    <property type="term" value="P:iron coordination entity transport"/>
    <property type="evidence" value="ECO:0007669"/>
    <property type="project" value="UniProtKB-ARBA"/>
</dbReference>
<dbReference type="SUPFAM" id="SSF53807">
    <property type="entry name" value="Helical backbone' metal receptor"/>
    <property type="match status" value="1"/>
</dbReference>